<reference evidence="1" key="1">
    <citation type="submission" date="2017-07" db="EMBL/GenBank/DDBJ databases">
        <title>Taro Niue Genome Assembly and Annotation.</title>
        <authorList>
            <person name="Atibalentja N."/>
            <person name="Keating K."/>
            <person name="Fields C.J."/>
        </authorList>
    </citation>
    <scope>NUCLEOTIDE SEQUENCE</scope>
    <source>
        <strain evidence="1">Niue_2</strain>
        <tissue evidence="1">Leaf</tissue>
    </source>
</reference>
<gene>
    <name evidence="1" type="ORF">Taro_023134</name>
</gene>
<keyword evidence="2" id="KW-1185">Reference proteome</keyword>
<evidence type="ECO:0000313" key="1">
    <source>
        <dbReference type="EMBL" id="MQL90535.1"/>
    </source>
</evidence>
<dbReference type="AlphaFoldDB" id="A0A843V3U6"/>
<accession>A0A843V3U6</accession>
<name>A0A843V3U6_COLES</name>
<sequence>MHLGVCVPLRLRELACGVAFTGAGLLLVELVEGFPRTVLCLFLVAVALPSGLRCIAWLPCVLVRFPRTVCCCSGEGFSEDCSVLVYAVMVLPQGLRYAVVLTGAFWWIFPEWRLGGSGGGSPKTGLRCFYSSTCCSVLSDGPCCLIVWVVRSGEGSSQDRPLSLLVEVLPRTALCSFRAFVVLPLWFEVCHLVGPRSGEVLPRITLCRFWRRFSPKLLRLRWWDCVSPWLGWFASFLTPCVLSQMVVW</sequence>
<organism evidence="1 2">
    <name type="scientific">Colocasia esculenta</name>
    <name type="common">Wild taro</name>
    <name type="synonym">Arum esculentum</name>
    <dbReference type="NCBI Taxonomy" id="4460"/>
    <lineage>
        <taxon>Eukaryota</taxon>
        <taxon>Viridiplantae</taxon>
        <taxon>Streptophyta</taxon>
        <taxon>Embryophyta</taxon>
        <taxon>Tracheophyta</taxon>
        <taxon>Spermatophyta</taxon>
        <taxon>Magnoliopsida</taxon>
        <taxon>Liliopsida</taxon>
        <taxon>Araceae</taxon>
        <taxon>Aroideae</taxon>
        <taxon>Colocasieae</taxon>
        <taxon>Colocasia</taxon>
    </lineage>
</organism>
<dbReference type="Proteomes" id="UP000652761">
    <property type="component" value="Unassembled WGS sequence"/>
</dbReference>
<protein>
    <submittedName>
        <fullName evidence="1">Uncharacterized protein</fullName>
    </submittedName>
</protein>
<dbReference type="EMBL" id="NMUH01001250">
    <property type="protein sequence ID" value="MQL90535.1"/>
    <property type="molecule type" value="Genomic_DNA"/>
</dbReference>
<proteinExistence type="predicted"/>
<evidence type="ECO:0000313" key="2">
    <source>
        <dbReference type="Proteomes" id="UP000652761"/>
    </source>
</evidence>
<comment type="caution">
    <text evidence="1">The sequence shown here is derived from an EMBL/GenBank/DDBJ whole genome shotgun (WGS) entry which is preliminary data.</text>
</comment>